<dbReference type="InterPro" id="IPR016193">
    <property type="entry name" value="Cytidine_deaminase-like"/>
</dbReference>
<dbReference type="PROSITE" id="PS51747">
    <property type="entry name" value="CYT_DCMP_DEAMINASES_2"/>
    <property type="match status" value="1"/>
</dbReference>
<dbReference type="PANTHER" id="PTHR11079:SF161">
    <property type="entry name" value="CMP_DCMP-TYPE DEAMINASE DOMAIN-CONTAINING PROTEIN"/>
    <property type="match status" value="1"/>
</dbReference>
<reference evidence="2 3" key="1">
    <citation type="journal article" date="2019" name="Int. J. Syst. Evol. Microbiol.">
        <title>The Global Catalogue of Microorganisms (GCM) 10K type strain sequencing project: providing services to taxonomists for standard genome sequencing and annotation.</title>
        <authorList>
            <consortium name="The Broad Institute Genomics Platform"/>
            <consortium name="The Broad Institute Genome Sequencing Center for Infectious Disease"/>
            <person name="Wu L."/>
            <person name="Ma J."/>
        </authorList>
    </citation>
    <scope>NUCLEOTIDE SEQUENCE [LARGE SCALE GENOMIC DNA]</scope>
    <source>
        <strain evidence="2 3">JCM 15672</strain>
    </source>
</reference>
<comment type="caution">
    <text evidence="2">The sequence shown here is derived from an EMBL/GenBank/DDBJ whole genome shotgun (WGS) entry which is preliminary data.</text>
</comment>
<accession>A0ABN2UBE7</accession>
<dbReference type="Pfam" id="PF00383">
    <property type="entry name" value="dCMP_cyt_deam_1"/>
    <property type="match status" value="1"/>
</dbReference>
<dbReference type="Gene3D" id="3.40.140.10">
    <property type="entry name" value="Cytidine Deaminase, domain 2"/>
    <property type="match status" value="1"/>
</dbReference>
<evidence type="ECO:0000259" key="1">
    <source>
        <dbReference type="PROSITE" id="PS51747"/>
    </source>
</evidence>
<protein>
    <submittedName>
        <fullName evidence="2">Nucleoside deaminase</fullName>
    </submittedName>
</protein>
<evidence type="ECO:0000313" key="3">
    <source>
        <dbReference type="Proteomes" id="UP001501196"/>
    </source>
</evidence>
<sequence>MDATVSSSFSAALPEWLVAELPALAARPLPDDESRMALAIELADRNWREGSGGPFAALVVDPATGELVSAGVNLVLSTGLSSLHAEVTAISLAQRRLGRWDLGADGAELELVVNWATCVMCYGATMWSGVRRLVLAGHGEECERLTGFDEGPMPDDWMGEFERRGIRVHSGVRRDEAVEVFRAFGASDAVVYNARGATGR</sequence>
<organism evidence="2 3">
    <name type="scientific">Agromyces tropicus</name>
    <dbReference type="NCBI Taxonomy" id="555371"/>
    <lineage>
        <taxon>Bacteria</taxon>
        <taxon>Bacillati</taxon>
        <taxon>Actinomycetota</taxon>
        <taxon>Actinomycetes</taxon>
        <taxon>Micrococcales</taxon>
        <taxon>Microbacteriaceae</taxon>
        <taxon>Agromyces</taxon>
    </lineage>
</organism>
<dbReference type="SUPFAM" id="SSF53927">
    <property type="entry name" value="Cytidine deaminase-like"/>
    <property type="match status" value="1"/>
</dbReference>
<dbReference type="RefSeq" id="WP_344371626.1">
    <property type="nucleotide sequence ID" value="NZ_BAAAPW010000002.1"/>
</dbReference>
<feature type="domain" description="CMP/dCMP-type deaminase" evidence="1">
    <location>
        <begin position="30"/>
        <end position="153"/>
    </location>
</feature>
<dbReference type="EMBL" id="BAAAPW010000002">
    <property type="protein sequence ID" value="GAA2033061.1"/>
    <property type="molecule type" value="Genomic_DNA"/>
</dbReference>
<proteinExistence type="predicted"/>
<name>A0ABN2UBE7_9MICO</name>
<dbReference type="CDD" id="cd01285">
    <property type="entry name" value="nucleoside_deaminase"/>
    <property type="match status" value="1"/>
</dbReference>
<keyword evidence="3" id="KW-1185">Reference proteome</keyword>
<dbReference type="PANTHER" id="PTHR11079">
    <property type="entry name" value="CYTOSINE DEAMINASE FAMILY MEMBER"/>
    <property type="match status" value="1"/>
</dbReference>
<dbReference type="Proteomes" id="UP001501196">
    <property type="component" value="Unassembled WGS sequence"/>
</dbReference>
<dbReference type="InterPro" id="IPR002125">
    <property type="entry name" value="CMP_dCMP_dom"/>
</dbReference>
<evidence type="ECO:0000313" key="2">
    <source>
        <dbReference type="EMBL" id="GAA2033061.1"/>
    </source>
</evidence>
<gene>
    <name evidence="2" type="ORF">GCM10009819_16420</name>
</gene>